<dbReference type="GO" id="GO:0047429">
    <property type="term" value="F:nucleoside triphosphate diphosphatase activity"/>
    <property type="evidence" value="ECO:0007669"/>
    <property type="project" value="InterPro"/>
</dbReference>
<organism evidence="3 4">
    <name type="scientific">Mortierella alpina</name>
    <name type="common">Oleaginous fungus</name>
    <name type="synonym">Mortierella renispora</name>
    <dbReference type="NCBI Taxonomy" id="64518"/>
    <lineage>
        <taxon>Eukaryota</taxon>
        <taxon>Fungi</taxon>
        <taxon>Fungi incertae sedis</taxon>
        <taxon>Mucoromycota</taxon>
        <taxon>Mortierellomycotina</taxon>
        <taxon>Mortierellomycetes</taxon>
        <taxon>Mortierellales</taxon>
        <taxon>Mortierellaceae</taxon>
        <taxon>Mortierella</taxon>
    </lineage>
</organism>
<dbReference type="Gene3D" id="3.90.950.10">
    <property type="match status" value="2"/>
</dbReference>
<dbReference type="CDD" id="cd00515">
    <property type="entry name" value="HAM1"/>
    <property type="match status" value="1"/>
</dbReference>
<dbReference type="PANTHER" id="PTHR11067:SF9">
    <property type="entry name" value="INOSINE TRIPHOSPHATE PYROPHOSPHATASE"/>
    <property type="match status" value="1"/>
</dbReference>
<dbReference type="PANTHER" id="PTHR11067">
    <property type="entry name" value="INOSINE TRIPHOSPHATE PYROPHOSPHATASE/HAM1 PROTEIN"/>
    <property type="match status" value="1"/>
</dbReference>
<evidence type="ECO:0000256" key="1">
    <source>
        <dbReference type="ARBA" id="ARBA00008023"/>
    </source>
</evidence>
<keyword evidence="2" id="KW-0378">Hydrolase</keyword>
<dbReference type="Pfam" id="PF01725">
    <property type="entry name" value="Ham1p_like"/>
    <property type="match status" value="2"/>
</dbReference>
<gene>
    <name evidence="3" type="ORF">KVV02_006070</name>
</gene>
<dbReference type="GO" id="GO:0009143">
    <property type="term" value="P:nucleoside triphosphate catabolic process"/>
    <property type="evidence" value="ECO:0007669"/>
    <property type="project" value="InterPro"/>
</dbReference>
<proteinExistence type="inferred from homology"/>
<reference evidence="3" key="1">
    <citation type="submission" date="2021-07" db="EMBL/GenBank/DDBJ databases">
        <title>Draft genome of Mortierella alpina, strain LL118, isolated from an aspen leaf litter sample.</title>
        <authorList>
            <person name="Yang S."/>
            <person name="Vinatzer B.A."/>
        </authorList>
    </citation>
    <scope>NUCLEOTIDE SEQUENCE</scope>
    <source>
        <strain evidence="3">LL118</strain>
    </source>
</reference>
<dbReference type="InterPro" id="IPR029001">
    <property type="entry name" value="ITPase-like_fam"/>
</dbReference>
<dbReference type="InterPro" id="IPR002637">
    <property type="entry name" value="RdgB/HAM1"/>
</dbReference>
<dbReference type="GO" id="GO:0005737">
    <property type="term" value="C:cytoplasm"/>
    <property type="evidence" value="ECO:0007669"/>
    <property type="project" value="TreeGrafter"/>
</dbReference>
<dbReference type="AlphaFoldDB" id="A0A9P7ZXK6"/>
<evidence type="ECO:0000313" key="4">
    <source>
        <dbReference type="Proteomes" id="UP000717515"/>
    </source>
</evidence>
<dbReference type="SUPFAM" id="SSF52972">
    <property type="entry name" value="ITPase-like"/>
    <property type="match status" value="2"/>
</dbReference>
<protein>
    <submittedName>
        <fullName evidence="3">Uncharacterized protein</fullName>
    </submittedName>
</protein>
<evidence type="ECO:0000313" key="3">
    <source>
        <dbReference type="EMBL" id="KAG9319565.1"/>
    </source>
</evidence>
<dbReference type="EMBL" id="JAIFTL010000420">
    <property type="protein sequence ID" value="KAG9319565.1"/>
    <property type="molecule type" value="Genomic_DNA"/>
</dbReference>
<name>A0A9P7ZXK6_MORAP</name>
<comment type="similarity">
    <text evidence="1">Belongs to the HAM1 NTPase family.</text>
</comment>
<dbReference type="Proteomes" id="UP000717515">
    <property type="component" value="Unassembled WGS sequence"/>
</dbReference>
<evidence type="ECO:0000256" key="2">
    <source>
        <dbReference type="ARBA" id="ARBA00022801"/>
    </source>
</evidence>
<sequence>MSSTPTQKLVFVTGNKNKLAEAQGILGNHFQLESVNIDLPELQGTSQEVAIGKCIQAAEIVMSTDLSLLRIPVLDSTPSMDFLDPTCTHLYEINMADRDAFLRSLSQDLMSPWYLYRSPITSKWFLQGVGLDGLNKMLDGFSDRSASAFCTIAYSRGPGTEPILFDGRVQGKIVAARGPTNFGWDPVFQPDGYDKTYAEIEPAVKNTMSHRYKALVMLREFLDKENK</sequence>
<accession>A0A9P7ZXK6</accession>
<comment type="caution">
    <text evidence="3">The sequence shown here is derived from an EMBL/GenBank/DDBJ whole genome shotgun (WGS) entry which is preliminary data.</text>
</comment>